<accession>A0A9D4ZET3</accession>
<dbReference type="Proteomes" id="UP000886520">
    <property type="component" value="Chromosome 13"/>
</dbReference>
<dbReference type="AlphaFoldDB" id="A0A9D4ZET3"/>
<reference evidence="1" key="1">
    <citation type="submission" date="2021-01" db="EMBL/GenBank/DDBJ databases">
        <title>Adiantum capillus-veneris genome.</title>
        <authorList>
            <person name="Fang Y."/>
            <person name="Liao Q."/>
        </authorList>
    </citation>
    <scope>NUCLEOTIDE SEQUENCE</scope>
    <source>
        <strain evidence="1">H3</strain>
        <tissue evidence="1">Leaf</tissue>
    </source>
</reference>
<evidence type="ECO:0000313" key="1">
    <source>
        <dbReference type="EMBL" id="KAI5071452.1"/>
    </source>
</evidence>
<organism evidence="1 2">
    <name type="scientific">Adiantum capillus-veneris</name>
    <name type="common">Maidenhair fern</name>
    <dbReference type="NCBI Taxonomy" id="13818"/>
    <lineage>
        <taxon>Eukaryota</taxon>
        <taxon>Viridiplantae</taxon>
        <taxon>Streptophyta</taxon>
        <taxon>Embryophyta</taxon>
        <taxon>Tracheophyta</taxon>
        <taxon>Polypodiopsida</taxon>
        <taxon>Polypodiidae</taxon>
        <taxon>Polypodiales</taxon>
        <taxon>Pteridineae</taxon>
        <taxon>Pteridaceae</taxon>
        <taxon>Vittarioideae</taxon>
        <taxon>Adiantum</taxon>
    </lineage>
</organism>
<sequence>MGHEALEVQELRELADFERIANADGLISIGGFGSLLSERSARYTFPDLKDFRVARLNGFRRIFGHTAPIFFERGIANLETKEISSLSVEPCFGESILITVFEIRLTEIPDFMEREHEFRYLMVSPEYLDKTLASQPAVVCAHSSDEEYFDHRLKGSKDEFFKRFGRHGIDRVWRDDIFPCRLYLRHCRGCTYVVGDNEDCCVAVVEEQVWLDLREKTRSASALQATCTPSWICCLLCA</sequence>
<proteinExistence type="predicted"/>
<keyword evidence="2" id="KW-1185">Reference proteome</keyword>
<protein>
    <submittedName>
        <fullName evidence="1">Uncharacterized protein</fullName>
    </submittedName>
</protein>
<name>A0A9D4ZET3_ADICA</name>
<dbReference type="OrthoDB" id="565040at2759"/>
<dbReference type="PANTHER" id="PTHR35748:SF1">
    <property type="entry name" value="OS05G0358400 PROTEIN"/>
    <property type="match status" value="1"/>
</dbReference>
<dbReference type="EMBL" id="JABFUD020000013">
    <property type="protein sequence ID" value="KAI5071452.1"/>
    <property type="molecule type" value="Genomic_DNA"/>
</dbReference>
<gene>
    <name evidence="1" type="ORF">GOP47_0013703</name>
</gene>
<comment type="caution">
    <text evidence="1">The sequence shown here is derived from an EMBL/GenBank/DDBJ whole genome shotgun (WGS) entry which is preliminary data.</text>
</comment>
<dbReference type="PANTHER" id="PTHR35748">
    <property type="entry name" value="OS05G0358400 PROTEIN"/>
    <property type="match status" value="1"/>
</dbReference>
<evidence type="ECO:0000313" key="2">
    <source>
        <dbReference type="Proteomes" id="UP000886520"/>
    </source>
</evidence>